<name>A0A0F8YYJ2_9ZZZZ</name>
<evidence type="ECO:0000313" key="1">
    <source>
        <dbReference type="EMBL" id="KKK86522.1"/>
    </source>
</evidence>
<reference evidence="1" key="1">
    <citation type="journal article" date="2015" name="Nature">
        <title>Complex archaea that bridge the gap between prokaryotes and eukaryotes.</title>
        <authorList>
            <person name="Spang A."/>
            <person name="Saw J.H."/>
            <person name="Jorgensen S.L."/>
            <person name="Zaremba-Niedzwiedzka K."/>
            <person name="Martijn J."/>
            <person name="Lind A.E."/>
            <person name="van Eijk R."/>
            <person name="Schleper C."/>
            <person name="Guy L."/>
            <person name="Ettema T.J."/>
        </authorList>
    </citation>
    <scope>NUCLEOTIDE SEQUENCE</scope>
</reference>
<dbReference type="EMBL" id="LAZR01050806">
    <property type="protein sequence ID" value="KKK86522.1"/>
    <property type="molecule type" value="Genomic_DNA"/>
</dbReference>
<sequence length="61" mass="6776">MPEIESEVIFEVGEDGAKFTTQSNGDIIIITGIHLTKEKAATLAWLVNSKKVLMFEVKEKP</sequence>
<comment type="caution">
    <text evidence="1">The sequence shown here is derived from an EMBL/GenBank/DDBJ whole genome shotgun (WGS) entry which is preliminary data.</text>
</comment>
<gene>
    <name evidence="1" type="ORF">LCGC14_2762390</name>
</gene>
<dbReference type="AlphaFoldDB" id="A0A0F8YYJ2"/>
<organism evidence="1">
    <name type="scientific">marine sediment metagenome</name>
    <dbReference type="NCBI Taxonomy" id="412755"/>
    <lineage>
        <taxon>unclassified sequences</taxon>
        <taxon>metagenomes</taxon>
        <taxon>ecological metagenomes</taxon>
    </lineage>
</organism>
<protein>
    <submittedName>
        <fullName evidence="1">Uncharacterized protein</fullName>
    </submittedName>
</protein>
<proteinExistence type="predicted"/>
<accession>A0A0F8YYJ2</accession>